<keyword evidence="5" id="KW-0949">S-adenosyl-L-methionine</keyword>
<evidence type="ECO:0000313" key="7">
    <source>
        <dbReference type="EMBL" id="TCK98657.1"/>
    </source>
</evidence>
<dbReference type="GO" id="GO:0032259">
    <property type="term" value="P:methylation"/>
    <property type="evidence" value="ECO:0007669"/>
    <property type="project" value="UniProtKB-KW"/>
</dbReference>
<dbReference type="InterPro" id="IPR029063">
    <property type="entry name" value="SAM-dependent_MTases_sf"/>
</dbReference>
<reference evidence="7 8" key="1">
    <citation type="submission" date="2019-03" db="EMBL/GenBank/DDBJ databases">
        <title>Genomic Encyclopedia of Type Strains, Phase IV (KMG-IV): sequencing the most valuable type-strain genomes for metagenomic binning, comparative biology and taxonomic classification.</title>
        <authorList>
            <person name="Goeker M."/>
        </authorList>
    </citation>
    <scope>NUCLEOTIDE SEQUENCE [LARGE SCALE GENOMIC DNA]</scope>
    <source>
        <strain evidence="7 8">DSM 24176</strain>
    </source>
</reference>
<dbReference type="PANTHER" id="PTHR43182:SF1">
    <property type="entry name" value="COBALT-PRECORRIN-7 C(5)-METHYLTRANSFERASE"/>
    <property type="match status" value="1"/>
</dbReference>
<name>A0A4R1MZA5_9FIRM</name>
<dbReference type="Proteomes" id="UP000294545">
    <property type="component" value="Unassembled WGS sequence"/>
</dbReference>
<evidence type="ECO:0000256" key="1">
    <source>
        <dbReference type="ARBA" id="ARBA00004953"/>
    </source>
</evidence>
<keyword evidence="3 7" id="KW-0489">Methyltransferase</keyword>
<accession>A0A4R1MZA5</accession>
<dbReference type="InterPro" id="IPR025714">
    <property type="entry name" value="Methyltranfer_dom"/>
</dbReference>
<dbReference type="AlphaFoldDB" id="A0A4R1MZA5"/>
<dbReference type="SUPFAM" id="SSF53335">
    <property type="entry name" value="S-adenosyl-L-methionine-dependent methyltransferases"/>
    <property type="match status" value="1"/>
</dbReference>
<evidence type="ECO:0000313" key="8">
    <source>
        <dbReference type="Proteomes" id="UP000294545"/>
    </source>
</evidence>
<dbReference type="Pfam" id="PF13847">
    <property type="entry name" value="Methyltransf_31"/>
    <property type="match status" value="1"/>
</dbReference>
<dbReference type="NCBIfam" id="TIGR02469">
    <property type="entry name" value="CbiT"/>
    <property type="match status" value="1"/>
</dbReference>
<keyword evidence="2" id="KW-0169">Cobalamin biosynthesis</keyword>
<evidence type="ECO:0000256" key="2">
    <source>
        <dbReference type="ARBA" id="ARBA00022573"/>
    </source>
</evidence>
<dbReference type="UniPathway" id="UPA00148"/>
<gene>
    <name evidence="7" type="ORF">EDC19_1090</name>
</gene>
<evidence type="ECO:0000256" key="5">
    <source>
        <dbReference type="ARBA" id="ARBA00022691"/>
    </source>
</evidence>
<dbReference type="CDD" id="cd02440">
    <property type="entry name" value="AdoMet_MTases"/>
    <property type="match status" value="1"/>
</dbReference>
<comment type="pathway">
    <text evidence="1">Cofactor biosynthesis; adenosylcobalamin biosynthesis.</text>
</comment>
<dbReference type="PANTHER" id="PTHR43182">
    <property type="entry name" value="COBALT-PRECORRIN-6B C(15)-METHYLTRANSFERASE (DECARBOXYLATING)"/>
    <property type="match status" value="1"/>
</dbReference>
<organism evidence="7 8">
    <name type="scientific">Natranaerovirga hydrolytica</name>
    <dbReference type="NCBI Taxonomy" id="680378"/>
    <lineage>
        <taxon>Bacteria</taxon>
        <taxon>Bacillati</taxon>
        <taxon>Bacillota</taxon>
        <taxon>Clostridia</taxon>
        <taxon>Lachnospirales</taxon>
        <taxon>Natranaerovirgaceae</taxon>
        <taxon>Natranaerovirga</taxon>
    </lineage>
</organism>
<evidence type="ECO:0000256" key="3">
    <source>
        <dbReference type="ARBA" id="ARBA00022603"/>
    </source>
</evidence>
<dbReference type="InterPro" id="IPR014008">
    <property type="entry name" value="Cbl_synth_MTase_CbiT"/>
</dbReference>
<evidence type="ECO:0000259" key="6">
    <source>
        <dbReference type="Pfam" id="PF13847"/>
    </source>
</evidence>
<keyword evidence="4 7" id="KW-0808">Transferase</keyword>
<dbReference type="InterPro" id="IPR050714">
    <property type="entry name" value="Cobalamin_biosynth_MTase"/>
</dbReference>
<dbReference type="GO" id="GO:0008276">
    <property type="term" value="F:protein methyltransferase activity"/>
    <property type="evidence" value="ECO:0007669"/>
    <property type="project" value="InterPro"/>
</dbReference>
<sequence length="192" mass="21512">MTDHNTFGISDDAFIRGNIPMTKCEIRTITLSKLQIPNNGQILDIGCGTGSITVECGRLANKGEVIAIDQKEEAIYLTTENVKKFQLNNVTTLLGQAPQDLPNQVFDRIFLGGGSKKVEGILEYVYDHLKPKGIFVANTILLESTYKILNHLERYNFEDIQCIQVQISKGEGKIGWMMKAYNPIYIISARKI</sequence>
<protein>
    <submittedName>
        <fullName evidence="7">Cobalt-precorrin 7 C15-methyltransferase</fullName>
    </submittedName>
</protein>
<feature type="domain" description="Methyltransferase" evidence="6">
    <location>
        <begin position="39"/>
        <end position="172"/>
    </location>
</feature>
<dbReference type="OrthoDB" id="9780707at2"/>
<proteinExistence type="predicted"/>
<evidence type="ECO:0000256" key="4">
    <source>
        <dbReference type="ARBA" id="ARBA00022679"/>
    </source>
</evidence>
<dbReference type="EMBL" id="SMGQ01000011">
    <property type="protein sequence ID" value="TCK98657.1"/>
    <property type="molecule type" value="Genomic_DNA"/>
</dbReference>
<dbReference type="GO" id="GO:0009236">
    <property type="term" value="P:cobalamin biosynthetic process"/>
    <property type="evidence" value="ECO:0007669"/>
    <property type="project" value="UniProtKB-UniPathway"/>
</dbReference>
<dbReference type="Gene3D" id="3.40.50.150">
    <property type="entry name" value="Vaccinia Virus protein VP39"/>
    <property type="match status" value="1"/>
</dbReference>
<keyword evidence="8" id="KW-1185">Reference proteome</keyword>
<comment type="caution">
    <text evidence="7">The sequence shown here is derived from an EMBL/GenBank/DDBJ whole genome shotgun (WGS) entry which is preliminary data.</text>
</comment>
<dbReference type="RefSeq" id="WP_132281647.1">
    <property type="nucleotide sequence ID" value="NZ_SMGQ01000011.1"/>
</dbReference>